<feature type="disulfide bond" evidence="8">
    <location>
        <begin position="59"/>
        <end position="74"/>
    </location>
</feature>
<dbReference type="GO" id="GO:0016810">
    <property type="term" value="F:hydrolase activity, acting on carbon-nitrogen (but not peptide) bonds"/>
    <property type="evidence" value="ECO:0007669"/>
    <property type="project" value="InterPro"/>
</dbReference>
<evidence type="ECO:0000313" key="14">
    <source>
        <dbReference type="Proteomes" id="UP001296104"/>
    </source>
</evidence>
<evidence type="ECO:0000256" key="10">
    <source>
        <dbReference type="SAM" id="SignalP"/>
    </source>
</evidence>
<dbReference type="InterPro" id="IPR002509">
    <property type="entry name" value="NODB_dom"/>
</dbReference>
<keyword evidence="14" id="KW-1185">Reference proteome</keyword>
<keyword evidence="7" id="KW-0170">Cobalt</keyword>
<accession>A0AAI9E7D4</accession>
<organism evidence="13 14">
    <name type="scientific">Lecanosticta acicola</name>
    <dbReference type="NCBI Taxonomy" id="111012"/>
    <lineage>
        <taxon>Eukaryota</taxon>
        <taxon>Fungi</taxon>
        <taxon>Dikarya</taxon>
        <taxon>Ascomycota</taxon>
        <taxon>Pezizomycotina</taxon>
        <taxon>Dothideomycetes</taxon>
        <taxon>Dothideomycetidae</taxon>
        <taxon>Mycosphaerellales</taxon>
        <taxon>Mycosphaerellaceae</taxon>
        <taxon>Lecanosticta</taxon>
    </lineage>
</organism>
<evidence type="ECO:0000256" key="9">
    <source>
        <dbReference type="SAM" id="Phobius"/>
    </source>
</evidence>
<proteinExistence type="predicted"/>
<dbReference type="GO" id="GO:0046872">
    <property type="term" value="F:metal ion binding"/>
    <property type="evidence" value="ECO:0007669"/>
    <property type="project" value="UniProtKB-KW"/>
</dbReference>
<dbReference type="InterPro" id="IPR018371">
    <property type="entry name" value="Chitin-binding_1_CS"/>
</dbReference>
<feature type="domain" description="Chitin-binding type-1" evidence="11">
    <location>
        <begin position="56"/>
        <end position="102"/>
    </location>
</feature>
<dbReference type="Proteomes" id="UP001296104">
    <property type="component" value="Unassembled WGS sequence"/>
</dbReference>
<dbReference type="GO" id="GO:0005975">
    <property type="term" value="P:carbohydrate metabolic process"/>
    <property type="evidence" value="ECO:0007669"/>
    <property type="project" value="InterPro"/>
</dbReference>
<dbReference type="CDD" id="cd00035">
    <property type="entry name" value="ChtBD1"/>
    <property type="match status" value="1"/>
</dbReference>
<keyword evidence="9" id="KW-1133">Transmembrane helix</keyword>
<keyword evidence="5 13" id="KW-0378">Hydrolase</keyword>
<dbReference type="Pfam" id="PF00187">
    <property type="entry name" value="Chitin_bind_1"/>
    <property type="match status" value="1"/>
</dbReference>
<feature type="domain" description="NodB homology" evidence="12">
    <location>
        <begin position="136"/>
        <end position="332"/>
    </location>
</feature>
<keyword evidence="9" id="KW-0472">Membrane</keyword>
<dbReference type="Gene3D" id="3.30.60.10">
    <property type="entry name" value="Endochitinase-like"/>
    <property type="match status" value="1"/>
</dbReference>
<evidence type="ECO:0000256" key="1">
    <source>
        <dbReference type="ARBA" id="ARBA00001941"/>
    </source>
</evidence>
<dbReference type="InterPro" id="IPR011330">
    <property type="entry name" value="Glyco_hydro/deAcase_b/a-brl"/>
</dbReference>
<name>A0AAI9E7D4_9PEZI</name>
<dbReference type="SMART" id="SM00270">
    <property type="entry name" value="ChtBD1"/>
    <property type="match status" value="1"/>
</dbReference>
<sequence>MYSSAGIILCSLFALSSAHPGGVGILGAPPSLLQGLKLRDHDHHGEAQPALSLRDTPNCGTQANNASCPTGQCCSQDGFCGTGRAFCDAPQCQFRFGPACDANILPQGTNTSSVPRPQLGSVPYSPQQIWNCTEDKTVALTYDDGPYLYSLDLYKILAKYNAKATFFVTGVNIGKHAIDNTSTPWPQLLKYAYDSGHQIGQHTWSHPDLDKITQAERYTEITKLEMALRNILGFFPTYFRPPYEDCHTSSGCMSDMQALGYHTIMQNVWTDDYVNYTPELYDQLVSNFTEGISGANASNNHIIYAHEQEKPTVYNLTDYMIQTLSKDGYRFVTVGECLGDPAENWYRDASTGGPVPVKIFGVGAPKAPLTLNAASSSSSSSQGASSSGTSAAVQKSAAPRFAVFAPTAATAWALCAMIAALNLLLL</sequence>
<comment type="cofactor">
    <cofactor evidence="1">
        <name>Co(2+)</name>
        <dbReference type="ChEBI" id="CHEBI:48828"/>
    </cofactor>
</comment>
<dbReference type="SUPFAM" id="SSF88713">
    <property type="entry name" value="Glycoside hydrolase/deacetylase"/>
    <property type="match status" value="1"/>
</dbReference>
<dbReference type="EMBL" id="CAVMBE010000003">
    <property type="protein sequence ID" value="CAK3805944.1"/>
    <property type="molecule type" value="Genomic_DNA"/>
</dbReference>
<reference evidence="13" key="1">
    <citation type="submission" date="2023-11" db="EMBL/GenBank/DDBJ databases">
        <authorList>
            <person name="Alioto T."/>
            <person name="Alioto T."/>
            <person name="Gomez Garrido J."/>
        </authorList>
    </citation>
    <scope>NUCLEOTIDE SEQUENCE</scope>
</reference>
<evidence type="ECO:0000259" key="11">
    <source>
        <dbReference type="PROSITE" id="PS50941"/>
    </source>
</evidence>
<gene>
    <name evidence="13" type="ORF">LECACI_7A000937</name>
</gene>
<dbReference type="PANTHER" id="PTHR46471:SF4">
    <property type="entry name" value="CHITIN DEACETYLASE"/>
    <property type="match status" value="1"/>
</dbReference>
<keyword evidence="3" id="KW-0479">Metal-binding</keyword>
<protein>
    <submittedName>
        <fullName evidence="13">Glycoside hydrolase deacetylase</fullName>
    </submittedName>
</protein>
<dbReference type="SUPFAM" id="SSF57016">
    <property type="entry name" value="Plant lectins/antimicrobial peptides"/>
    <property type="match status" value="1"/>
</dbReference>
<evidence type="ECO:0000259" key="12">
    <source>
        <dbReference type="PROSITE" id="PS51677"/>
    </source>
</evidence>
<dbReference type="PROSITE" id="PS50941">
    <property type="entry name" value="CHIT_BIND_I_2"/>
    <property type="match status" value="1"/>
</dbReference>
<dbReference type="GO" id="GO:0008061">
    <property type="term" value="F:chitin binding"/>
    <property type="evidence" value="ECO:0007669"/>
    <property type="project" value="UniProtKB-UniRule"/>
</dbReference>
<dbReference type="PANTHER" id="PTHR46471">
    <property type="entry name" value="CHITIN DEACETYLASE"/>
    <property type="match status" value="1"/>
</dbReference>
<dbReference type="Gene3D" id="3.20.20.370">
    <property type="entry name" value="Glycoside hydrolase/deacetylase"/>
    <property type="match status" value="1"/>
</dbReference>
<feature type="transmembrane region" description="Helical" evidence="9">
    <location>
        <begin position="401"/>
        <end position="425"/>
    </location>
</feature>
<evidence type="ECO:0000256" key="6">
    <source>
        <dbReference type="ARBA" id="ARBA00023277"/>
    </source>
</evidence>
<feature type="signal peptide" evidence="10">
    <location>
        <begin position="1"/>
        <end position="18"/>
    </location>
</feature>
<feature type="chain" id="PRO_5042586177" evidence="10">
    <location>
        <begin position="19"/>
        <end position="426"/>
    </location>
</feature>
<dbReference type="Pfam" id="PF01522">
    <property type="entry name" value="Polysacc_deac_1"/>
    <property type="match status" value="1"/>
</dbReference>
<comment type="caution">
    <text evidence="8">Lacks conserved residue(s) required for the propagation of feature annotation.</text>
</comment>
<keyword evidence="6" id="KW-0119">Carbohydrate metabolism</keyword>
<comment type="caution">
    <text evidence="13">The sequence shown here is derived from an EMBL/GenBank/DDBJ whole genome shotgun (WGS) entry which is preliminary data.</text>
</comment>
<dbReference type="CDD" id="cd10951">
    <property type="entry name" value="CE4_ClCDA_like"/>
    <property type="match status" value="1"/>
</dbReference>
<dbReference type="InterPro" id="IPR001002">
    <property type="entry name" value="Chitin-bd_1"/>
</dbReference>
<dbReference type="AlphaFoldDB" id="A0AAI9E7D4"/>
<keyword evidence="4 10" id="KW-0732">Signal</keyword>
<feature type="disulfide bond" evidence="8">
    <location>
        <begin position="68"/>
        <end position="80"/>
    </location>
</feature>
<keyword evidence="2 8" id="KW-0147">Chitin-binding</keyword>
<dbReference type="PROSITE" id="PS51677">
    <property type="entry name" value="NODB"/>
    <property type="match status" value="1"/>
</dbReference>
<keyword evidence="8" id="KW-1015">Disulfide bond</keyword>
<evidence type="ECO:0000256" key="5">
    <source>
        <dbReference type="ARBA" id="ARBA00022801"/>
    </source>
</evidence>
<dbReference type="PROSITE" id="PS00026">
    <property type="entry name" value="CHIT_BIND_I_1"/>
    <property type="match status" value="1"/>
</dbReference>
<evidence type="ECO:0000256" key="7">
    <source>
        <dbReference type="ARBA" id="ARBA00023285"/>
    </source>
</evidence>
<dbReference type="InterPro" id="IPR036861">
    <property type="entry name" value="Endochitinase-like_sf"/>
</dbReference>
<feature type="disulfide bond" evidence="8">
    <location>
        <begin position="73"/>
        <end position="87"/>
    </location>
</feature>
<evidence type="ECO:0000256" key="4">
    <source>
        <dbReference type="ARBA" id="ARBA00022729"/>
    </source>
</evidence>
<evidence type="ECO:0000313" key="13">
    <source>
        <dbReference type="EMBL" id="CAK3805944.1"/>
    </source>
</evidence>
<keyword evidence="9" id="KW-0812">Transmembrane</keyword>
<evidence type="ECO:0000256" key="3">
    <source>
        <dbReference type="ARBA" id="ARBA00022723"/>
    </source>
</evidence>
<evidence type="ECO:0000256" key="8">
    <source>
        <dbReference type="PROSITE-ProRule" id="PRU00261"/>
    </source>
</evidence>
<evidence type="ECO:0000256" key="2">
    <source>
        <dbReference type="ARBA" id="ARBA00022669"/>
    </source>
</evidence>